<organism evidence="1 2">
    <name type="scientific">Limnoglobus roseus</name>
    <dbReference type="NCBI Taxonomy" id="2598579"/>
    <lineage>
        <taxon>Bacteria</taxon>
        <taxon>Pseudomonadati</taxon>
        <taxon>Planctomycetota</taxon>
        <taxon>Planctomycetia</taxon>
        <taxon>Gemmatales</taxon>
        <taxon>Gemmataceae</taxon>
        <taxon>Limnoglobus</taxon>
    </lineage>
</organism>
<name>A0A5C1AIY1_9BACT</name>
<reference evidence="2" key="1">
    <citation type="submission" date="2019-08" db="EMBL/GenBank/DDBJ databases">
        <title>Limnoglobus roseus gen. nov., sp. nov., a novel freshwater planctomycete with a giant genome from the family Gemmataceae.</title>
        <authorList>
            <person name="Kulichevskaya I.S."/>
            <person name="Naumoff D.G."/>
            <person name="Miroshnikov K."/>
            <person name="Ivanova A."/>
            <person name="Philippov D.A."/>
            <person name="Hakobyan A."/>
            <person name="Rijpstra I.C."/>
            <person name="Sinninghe Damste J.S."/>
            <person name="Liesack W."/>
            <person name="Dedysh S.N."/>
        </authorList>
    </citation>
    <scope>NUCLEOTIDE SEQUENCE [LARGE SCALE GENOMIC DNA]</scope>
    <source>
        <strain evidence="2">PX52</strain>
    </source>
</reference>
<dbReference type="KEGG" id="lrs:PX52LOC_05648"/>
<evidence type="ECO:0000313" key="1">
    <source>
        <dbReference type="EMBL" id="QEL18615.1"/>
    </source>
</evidence>
<evidence type="ECO:0000313" key="2">
    <source>
        <dbReference type="Proteomes" id="UP000324974"/>
    </source>
</evidence>
<dbReference type="AlphaFoldDB" id="A0A5C1AIY1"/>
<dbReference type="Proteomes" id="UP000324974">
    <property type="component" value="Chromosome"/>
</dbReference>
<protein>
    <submittedName>
        <fullName evidence="1">Uncharacterized protein</fullName>
    </submittedName>
</protein>
<dbReference type="RefSeq" id="WP_149113098.1">
    <property type="nucleotide sequence ID" value="NZ_CP042425.1"/>
</dbReference>
<dbReference type="EMBL" id="CP042425">
    <property type="protein sequence ID" value="QEL18615.1"/>
    <property type="molecule type" value="Genomic_DNA"/>
</dbReference>
<sequence>MTAADLLTTLVAHGCAPSVDGHELVLAAPPPTGLEVAVSLLQCPLRGLLTGKKVYAVDKDARPLGDGGVIDPRELLPANVHMVVVESGGEWDRISPFARETLPHLFAPAEAKPAKKPSHFKTERAR</sequence>
<gene>
    <name evidence="1" type="ORF">PX52LOC_05648</name>
</gene>
<proteinExistence type="predicted"/>
<keyword evidence="2" id="KW-1185">Reference proteome</keyword>
<accession>A0A5C1AIY1</accession>